<dbReference type="Gene3D" id="1.10.260.40">
    <property type="entry name" value="lambda repressor-like DNA-binding domains"/>
    <property type="match status" value="1"/>
</dbReference>
<dbReference type="Proteomes" id="UP000008514">
    <property type="component" value="Chromosome"/>
</dbReference>
<organism evidence="2 3">
    <name type="scientific">Psychroflexus torquis (strain ATCC 700755 / CIP 106069 / ACAM 623)</name>
    <dbReference type="NCBI Taxonomy" id="313595"/>
    <lineage>
        <taxon>Bacteria</taxon>
        <taxon>Pseudomonadati</taxon>
        <taxon>Bacteroidota</taxon>
        <taxon>Flavobacteriia</taxon>
        <taxon>Flavobacteriales</taxon>
        <taxon>Flavobacteriaceae</taxon>
        <taxon>Psychroflexus</taxon>
    </lineage>
</organism>
<sequence>MENRYYGYSDKELIRKWGEKLSSLRVDAGLSQTELAQKTGMSRSSIAGIEKGRNFSIASLISISRSLEFLDEFEFFLKKEEYELTPMEIYEKEKKKKKRGGYKK</sequence>
<dbReference type="InterPro" id="IPR001387">
    <property type="entry name" value="Cro/C1-type_HTH"/>
</dbReference>
<dbReference type="SMART" id="SM00530">
    <property type="entry name" value="HTH_XRE"/>
    <property type="match status" value="1"/>
</dbReference>
<reference evidence="2" key="2">
    <citation type="submission" date="2012-09" db="EMBL/GenBank/DDBJ databases">
        <title>The complete sequence of Psychroflexus torquis an extreme psychrophile from sea-ice that is stimulated by light.</title>
        <authorList>
            <person name="Feng S."/>
            <person name="Powell S.M."/>
            <person name="Bowman J.P."/>
        </authorList>
    </citation>
    <scope>NUCLEOTIDE SEQUENCE [LARGE SCALE GENOMIC DNA]</scope>
    <source>
        <strain evidence="2">ATCC 700755</strain>
    </source>
</reference>
<reference evidence="2" key="1">
    <citation type="submission" date="2006-03" db="EMBL/GenBank/DDBJ databases">
        <authorList>
            <person name="Bowman J."/>
            <person name="Ferriera S."/>
            <person name="Johnson J."/>
            <person name="Kravitz S."/>
            <person name="Halpern A."/>
            <person name="Remington K."/>
            <person name="Beeson K."/>
            <person name="Tran B."/>
            <person name="Rogers Y.-H."/>
            <person name="Friedman R."/>
            <person name="Venter J.C."/>
        </authorList>
    </citation>
    <scope>NUCLEOTIDE SEQUENCE [LARGE SCALE GENOMIC DNA]</scope>
    <source>
        <strain evidence="2">ATCC 700755</strain>
    </source>
</reference>
<gene>
    <name evidence="2" type="ordered locus">P700755_003539</name>
</gene>
<keyword evidence="3" id="KW-1185">Reference proteome</keyword>
<dbReference type="RefSeq" id="WP_015025698.1">
    <property type="nucleotide sequence ID" value="NC_018721.1"/>
</dbReference>
<protein>
    <submittedName>
        <fullName evidence="2">Antitoxin transcriptional regulator of toxin-antitoxin module HipB-like protein</fullName>
    </submittedName>
</protein>
<dbReference type="OrthoDB" id="5379939at2"/>
<dbReference type="GO" id="GO:0003677">
    <property type="term" value="F:DNA binding"/>
    <property type="evidence" value="ECO:0007669"/>
    <property type="project" value="InterPro"/>
</dbReference>
<evidence type="ECO:0000313" key="2">
    <source>
        <dbReference type="EMBL" id="AFU70152.1"/>
    </source>
</evidence>
<dbReference type="CDD" id="cd00093">
    <property type="entry name" value="HTH_XRE"/>
    <property type="match status" value="1"/>
</dbReference>
<accession>K4IHY7</accession>
<dbReference type="PROSITE" id="PS50943">
    <property type="entry name" value="HTH_CROC1"/>
    <property type="match status" value="1"/>
</dbReference>
<dbReference type="Pfam" id="PF01381">
    <property type="entry name" value="HTH_3"/>
    <property type="match status" value="1"/>
</dbReference>
<dbReference type="eggNOG" id="COG1396">
    <property type="taxonomic scope" value="Bacteria"/>
</dbReference>
<dbReference type="SUPFAM" id="SSF47413">
    <property type="entry name" value="lambda repressor-like DNA-binding domains"/>
    <property type="match status" value="1"/>
</dbReference>
<evidence type="ECO:0000313" key="3">
    <source>
        <dbReference type="Proteomes" id="UP000008514"/>
    </source>
</evidence>
<dbReference type="HOGENOM" id="CLU_2247847_0_0_10"/>
<dbReference type="InterPro" id="IPR010982">
    <property type="entry name" value="Lambda_DNA-bd_dom_sf"/>
</dbReference>
<evidence type="ECO:0000259" key="1">
    <source>
        <dbReference type="PROSITE" id="PS50943"/>
    </source>
</evidence>
<dbReference type="AlphaFoldDB" id="K4IHY7"/>
<dbReference type="KEGG" id="ptq:P700755_003539"/>
<proteinExistence type="predicted"/>
<dbReference type="EMBL" id="CP003879">
    <property type="protein sequence ID" value="AFU70152.1"/>
    <property type="molecule type" value="Genomic_DNA"/>
</dbReference>
<name>K4IHY7_PSYTT</name>
<feature type="domain" description="HTH cro/C1-type" evidence="1">
    <location>
        <begin position="21"/>
        <end position="73"/>
    </location>
</feature>